<feature type="transmembrane region" description="Helical" evidence="1">
    <location>
        <begin position="21"/>
        <end position="41"/>
    </location>
</feature>
<evidence type="ECO:0000313" key="3">
    <source>
        <dbReference type="Proteomes" id="UP001497516"/>
    </source>
</evidence>
<name>A0AAV2E407_9ROSI</name>
<dbReference type="EMBL" id="OZ034817">
    <property type="protein sequence ID" value="CAL1380559.1"/>
    <property type="molecule type" value="Genomic_DNA"/>
</dbReference>
<keyword evidence="1" id="KW-1133">Transmembrane helix</keyword>
<evidence type="ECO:0000256" key="1">
    <source>
        <dbReference type="SAM" id="Phobius"/>
    </source>
</evidence>
<dbReference type="Proteomes" id="UP001497516">
    <property type="component" value="Chromosome 4"/>
</dbReference>
<dbReference type="AlphaFoldDB" id="A0AAV2E407"/>
<keyword evidence="1" id="KW-0472">Membrane</keyword>
<reference evidence="2 3" key="1">
    <citation type="submission" date="2024-04" db="EMBL/GenBank/DDBJ databases">
        <authorList>
            <person name="Fracassetti M."/>
        </authorList>
    </citation>
    <scope>NUCLEOTIDE SEQUENCE [LARGE SCALE GENOMIC DNA]</scope>
</reference>
<proteinExistence type="predicted"/>
<accession>A0AAV2E407</accession>
<sequence length="88" mass="10275">MWRSLYSNFYRRRLLLGSSRSVYLVKLLTLVFPSLLAAYFVCVKFSVYLTLAKLIKNGDVGSEHRWQLLYNPLNAAVMEEQRRSVKVS</sequence>
<organism evidence="2 3">
    <name type="scientific">Linum trigynum</name>
    <dbReference type="NCBI Taxonomy" id="586398"/>
    <lineage>
        <taxon>Eukaryota</taxon>
        <taxon>Viridiplantae</taxon>
        <taxon>Streptophyta</taxon>
        <taxon>Embryophyta</taxon>
        <taxon>Tracheophyta</taxon>
        <taxon>Spermatophyta</taxon>
        <taxon>Magnoliopsida</taxon>
        <taxon>eudicotyledons</taxon>
        <taxon>Gunneridae</taxon>
        <taxon>Pentapetalae</taxon>
        <taxon>rosids</taxon>
        <taxon>fabids</taxon>
        <taxon>Malpighiales</taxon>
        <taxon>Linaceae</taxon>
        <taxon>Linum</taxon>
    </lineage>
</organism>
<gene>
    <name evidence="2" type="ORF">LTRI10_LOCUS21995</name>
</gene>
<keyword evidence="1" id="KW-0812">Transmembrane</keyword>
<keyword evidence="3" id="KW-1185">Reference proteome</keyword>
<evidence type="ECO:0000313" key="2">
    <source>
        <dbReference type="EMBL" id="CAL1380559.1"/>
    </source>
</evidence>
<protein>
    <submittedName>
        <fullName evidence="2">Uncharacterized protein</fullName>
    </submittedName>
</protein>